<feature type="transmembrane region" description="Helical" evidence="3">
    <location>
        <begin position="29"/>
        <end position="51"/>
    </location>
</feature>
<dbReference type="PRINTS" id="PR00081">
    <property type="entry name" value="GDHRDH"/>
</dbReference>
<keyword evidence="5" id="KW-1185">Reference proteome</keyword>
<dbReference type="AlphaFoldDB" id="X6N4S1"/>
<dbReference type="GO" id="GO:0016491">
    <property type="term" value="F:oxidoreductase activity"/>
    <property type="evidence" value="ECO:0007669"/>
    <property type="project" value="UniProtKB-KW"/>
</dbReference>
<gene>
    <name evidence="4" type="ORF">RFI_15923</name>
</gene>
<reference evidence="4 5" key="1">
    <citation type="journal article" date="2013" name="Curr. Biol.">
        <title>The Genome of the Foraminiferan Reticulomyxa filosa.</title>
        <authorList>
            <person name="Glockner G."/>
            <person name="Hulsmann N."/>
            <person name="Schleicher M."/>
            <person name="Noegel A.A."/>
            <person name="Eichinger L."/>
            <person name="Gallinger C."/>
            <person name="Pawlowski J."/>
            <person name="Sierra R."/>
            <person name="Euteneuer U."/>
            <person name="Pillet L."/>
            <person name="Moustafa A."/>
            <person name="Platzer M."/>
            <person name="Groth M."/>
            <person name="Szafranski K."/>
            <person name="Schliwa M."/>
        </authorList>
    </citation>
    <scope>NUCLEOTIDE SEQUENCE [LARGE SCALE GENOMIC DNA]</scope>
</reference>
<keyword evidence="2" id="KW-0175">Coiled coil</keyword>
<feature type="coiled-coil region" evidence="2">
    <location>
        <begin position="98"/>
        <end position="154"/>
    </location>
</feature>
<dbReference type="OrthoDB" id="191139at2759"/>
<evidence type="ECO:0000256" key="2">
    <source>
        <dbReference type="SAM" id="Coils"/>
    </source>
</evidence>
<comment type="caution">
    <text evidence="4">The sequence shown here is derived from an EMBL/GenBank/DDBJ whole genome shotgun (WGS) entry which is preliminary data.</text>
</comment>
<evidence type="ECO:0000313" key="5">
    <source>
        <dbReference type="Proteomes" id="UP000023152"/>
    </source>
</evidence>
<dbReference type="Proteomes" id="UP000023152">
    <property type="component" value="Unassembled WGS sequence"/>
</dbReference>
<organism evidence="4 5">
    <name type="scientific">Reticulomyxa filosa</name>
    <dbReference type="NCBI Taxonomy" id="46433"/>
    <lineage>
        <taxon>Eukaryota</taxon>
        <taxon>Sar</taxon>
        <taxon>Rhizaria</taxon>
        <taxon>Retaria</taxon>
        <taxon>Foraminifera</taxon>
        <taxon>Monothalamids</taxon>
        <taxon>Reticulomyxidae</taxon>
        <taxon>Reticulomyxa</taxon>
    </lineage>
</organism>
<proteinExistence type="predicted"/>
<dbReference type="InterPro" id="IPR002347">
    <property type="entry name" value="SDR_fam"/>
</dbReference>
<keyword evidence="3" id="KW-0812">Transmembrane</keyword>
<keyword evidence="1" id="KW-0560">Oxidoreductase</keyword>
<keyword evidence="3" id="KW-1133">Transmembrane helix</keyword>
<feature type="transmembrane region" description="Helical" evidence="3">
    <location>
        <begin position="6"/>
        <end position="22"/>
    </location>
</feature>
<dbReference type="Gene3D" id="3.40.50.720">
    <property type="entry name" value="NAD(P)-binding Rossmann-like Domain"/>
    <property type="match status" value="1"/>
</dbReference>
<dbReference type="SUPFAM" id="SSF51735">
    <property type="entry name" value="NAD(P)-binding Rossmann-fold domains"/>
    <property type="match status" value="1"/>
</dbReference>
<keyword evidence="3" id="KW-0472">Membrane</keyword>
<evidence type="ECO:0000256" key="1">
    <source>
        <dbReference type="ARBA" id="ARBA00023002"/>
    </source>
</evidence>
<dbReference type="PANTHER" id="PTHR43157:SF31">
    <property type="entry name" value="PHOSPHATIDYLINOSITOL-GLYCAN BIOSYNTHESIS CLASS F PROTEIN"/>
    <property type="match status" value="1"/>
</dbReference>
<evidence type="ECO:0000313" key="4">
    <source>
        <dbReference type="EMBL" id="ETO21285.1"/>
    </source>
</evidence>
<sequence>MFLPFVLFVVTSIVGLLYWPFATTLFICAFLLFAVGVIGVDTFGACFMSIFPLQPDYDKYLSLIKGKTVLITGANRGIGRGLAESMVMAQANVIIAGRSELESTVAELREIAKEHKSSSQICSYAVDFSDFLSINKLVLQLQKEEKQIDVLVLNAGVTPMPSQQQKDGIDLMLFVMFISNVIFVDALVERGICRTDAGLPRIVFTSSDTHRWHDYQPLPTTKRWNYTALSLVL</sequence>
<evidence type="ECO:0000256" key="3">
    <source>
        <dbReference type="SAM" id="Phobius"/>
    </source>
</evidence>
<dbReference type="Pfam" id="PF00106">
    <property type="entry name" value="adh_short"/>
    <property type="match status" value="1"/>
</dbReference>
<name>X6N4S1_RETFI</name>
<protein>
    <submittedName>
        <fullName evidence="4">Retinol dehydrogenase</fullName>
    </submittedName>
</protein>
<accession>X6N4S1</accession>
<dbReference type="PANTHER" id="PTHR43157">
    <property type="entry name" value="PHOSPHATIDYLINOSITOL-GLYCAN BIOSYNTHESIS CLASS F PROTEIN-RELATED"/>
    <property type="match status" value="1"/>
</dbReference>
<dbReference type="InterPro" id="IPR036291">
    <property type="entry name" value="NAD(P)-bd_dom_sf"/>
</dbReference>
<dbReference type="EMBL" id="ASPP01011778">
    <property type="protein sequence ID" value="ETO21285.1"/>
    <property type="molecule type" value="Genomic_DNA"/>
</dbReference>